<dbReference type="Pfam" id="PF01797">
    <property type="entry name" value="Y1_Tnp"/>
    <property type="match status" value="1"/>
</dbReference>
<dbReference type="PANTHER" id="PTHR33360:SF2">
    <property type="entry name" value="TRANSPOSASE FOR INSERTION SEQUENCE ELEMENT IS200"/>
    <property type="match status" value="1"/>
</dbReference>
<dbReference type="Proteomes" id="UP000635885">
    <property type="component" value="Unassembled WGS sequence"/>
</dbReference>
<dbReference type="Gene3D" id="3.30.70.1290">
    <property type="entry name" value="Transposase IS200-like"/>
    <property type="match status" value="1"/>
</dbReference>
<name>A0ABQ1MAK7_9BACT</name>
<evidence type="ECO:0000313" key="2">
    <source>
        <dbReference type="EMBL" id="GGC37270.1"/>
    </source>
</evidence>
<protein>
    <submittedName>
        <fullName evidence="2">Transposase</fullName>
    </submittedName>
</protein>
<organism evidence="2 3">
    <name type="scientific">Belliella aquatica</name>
    <dbReference type="NCBI Taxonomy" id="1323734"/>
    <lineage>
        <taxon>Bacteria</taxon>
        <taxon>Pseudomonadati</taxon>
        <taxon>Bacteroidota</taxon>
        <taxon>Cytophagia</taxon>
        <taxon>Cytophagales</taxon>
        <taxon>Cyclobacteriaceae</taxon>
        <taxon>Belliella</taxon>
    </lineage>
</organism>
<evidence type="ECO:0000259" key="1">
    <source>
        <dbReference type="SMART" id="SM01321"/>
    </source>
</evidence>
<sequence length="127" mass="14867">MKKEGRRDLFNYIFGILKNKNCHVYRINGLDDHIHIAIALHPSVSLSSLIKDLKIACGMMIKSKKIYEGFEGWQDGYAAFTHGYSSLDTLVNYIKNQEEHHKKVSFLEEYIRLLKENNIPFDPKYFI</sequence>
<reference evidence="3" key="1">
    <citation type="journal article" date="2019" name="Int. J. Syst. Evol. Microbiol.">
        <title>The Global Catalogue of Microorganisms (GCM) 10K type strain sequencing project: providing services to taxonomists for standard genome sequencing and annotation.</title>
        <authorList>
            <consortium name="The Broad Institute Genomics Platform"/>
            <consortium name="The Broad Institute Genome Sequencing Center for Infectious Disease"/>
            <person name="Wu L."/>
            <person name="Ma J."/>
        </authorList>
    </citation>
    <scope>NUCLEOTIDE SEQUENCE [LARGE SCALE GENOMIC DNA]</scope>
    <source>
        <strain evidence="3">CGMCC 1.12479</strain>
    </source>
</reference>
<evidence type="ECO:0000313" key="3">
    <source>
        <dbReference type="Proteomes" id="UP000635885"/>
    </source>
</evidence>
<comment type="caution">
    <text evidence="2">The sequence shown here is derived from an EMBL/GenBank/DDBJ whole genome shotgun (WGS) entry which is preliminary data.</text>
</comment>
<dbReference type="InterPro" id="IPR036515">
    <property type="entry name" value="Transposase_17_sf"/>
</dbReference>
<dbReference type="InterPro" id="IPR002686">
    <property type="entry name" value="Transposase_17"/>
</dbReference>
<keyword evidence="3" id="KW-1185">Reference proteome</keyword>
<dbReference type="PANTHER" id="PTHR33360">
    <property type="entry name" value="TRANSPOSASE FOR INSERTION SEQUENCE ELEMENT IS200"/>
    <property type="match status" value="1"/>
</dbReference>
<gene>
    <name evidence="2" type="ORF">GCM10010993_15130</name>
</gene>
<dbReference type="EMBL" id="BMFD01000004">
    <property type="protein sequence ID" value="GGC37270.1"/>
    <property type="molecule type" value="Genomic_DNA"/>
</dbReference>
<dbReference type="SMART" id="SM01321">
    <property type="entry name" value="Y1_Tnp"/>
    <property type="match status" value="1"/>
</dbReference>
<feature type="domain" description="Transposase IS200-like" evidence="1">
    <location>
        <begin position="1"/>
        <end position="97"/>
    </location>
</feature>
<proteinExistence type="predicted"/>
<dbReference type="SUPFAM" id="SSF143422">
    <property type="entry name" value="Transposase IS200-like"/>
    <property type="match status" value="1"/>
</dbReference>
<accession>A0ABQ1MAK7</accession>